<comment type="similarity">
    <text evidence="2">Belongs to the [NiFe]/[NiFeSe] hydrogenase large subunit family.</text>
</comment>
<dbReference type="PANTHER" id="PTHR43600">
    <property type="entry name" value="COENZYME F420 HYDROGENASE, SUBUNIT ALPHA"/>
    <property type="match status" value="1"/>
</dbReference>
<evidence type="ECO:0000256" key="3">
    <source>
        <dbReference type="ARBA" id="ARBA00022596"/>
    </source>
</evidence>
<dbReference type="Pfam" id="PF00374">
    <property type="entry name" value="NiFeSe_Hases"/>
    <property type="match status" value="1"/>
</dbReference>
<evidence type="ECO:0008006" key="7">
    <source>
        <dbReference type="Google" id="ProtNLM"/>
    </source>
</evidence>
<comment type="caution">
    <text evidence="6">The sequence shown here is derived from an EMBL/GenBank/DDBJ whole genome shotgun (WGS) entry which is preliminary data.</text>
</comment>
<evidence type="ECO:0000313" key="6">
    <source>
        <dbReference type="EMBL" id="GAI44605.1"/>
    </source>
</evidence>
<dbReference type="GO" id="GO:0016151">
    <property type="term" value="F:nickel cation binding"/>
    <property type="evidence" value="ECO:0007669"/>
    <property type="project" value="InterPro"/>
</dbReference>
<dbReference type="SUPFAM" id="SSF56762">
    <property type="entry name" value="HydB/Nqo4-like"/>
    <property type="match status" value="1"/>
</dbReference>
<proteinExistence type="inferred from homology"/>
<protein>
    <recommendedName>
        <fullName evidence="7">Ni/Fe hydrogenase subunit alpha</fullName>
    </recommendedName>
</protein>
<dbReference type="Gene3D" id="1.10.645.10">
    <property type="entry name" value="Cytochrome-c3 Hydrogenase, chain B"/>
    <property type="match status" value="1"/>
</dbReference>
<keyword evidence="3" id="KW-0533">Nickel</keyword>
<dbReference type="PANTHER" id="PTHR43600:SF2">
    <property type="entry name" value="F420-NON-REDUCING HYDROGENASE VHU SUBUNIT A"/>
    <property type="match status" value="1"/>
</dbReference>
<evidence type="ECO:0000256" key="1">
    <source>
        <dbReference type="ARBA" id="ARBA00001967"/>
    </source>
</evidence>
<comment type="cofactor">
    <cofactor evidence="1">
        <name>Ni(2+)</name>
        <dbReference type="ChEBI" id="CHEBI:49786"/>
    </cofactor>
</comment>
<sequence length="242" mass="27578">EIYDGDVRLVDEEGNILEEFNGSDYLNYVAEHVEDWSYLKFPYYKKMGYPEGCYRVGPLGRMNVCEKISTPLANEELKKFKVINNGKPVEASIYYHYTRLIEDLYAAERTRELLEDPDILSTDIRTESTRITGEGVGTIEAPRGTLFHHYKTDENGVITRVNLIVATGHNNWAMSKSVDMVAKQFISGKEIREGLLNRVEAAIRCYDPCLSCSTHALGQMPLYIEIHSSNGEIIDVIKRDLK</sequence>
<keyword evidence="5" id="KW-0560">Oxidoreductase</keyword>
<evidence type="ECO:0000256" key="4">
    <source>
        <dbReference type="ARBA" id="ARBA00022723"/>
    </source>
</evidence>
<feature type="non-terminal residue" evidence="6">
    <location>
        <position position="1"/>
    </location>
</feature>
<dbReference type="InterPro" id="IPR001501">
    <property type="entry name" value="Ni-dep_hyd_lsu"/>
</dbReference>
<gene>
    <name evidence="6" type="ORF">S06H3_41343</name>
</gene>
<dbReference type="AlphaFoldDB" id="X1Q0J0"/>
<organism evidence="6">
    <name type="scientific">marine sediment metagenome</name>
    <dbReference type="NCBI Taxonomy" id="412755"/>
    <lineage>
        <taxon>unclassified sequences</taxon>
        <taxon>metagenomes</taxon>
        <taxon>ecological metagenomes</taxon>
    </lineage>
</organism>
<dbReference type="InterPro" id="IPR018194">
    <property type="entry name" value="Ni-dep_hyd_lsu_Ni_BS"/>
</dbReference>
<dbReference type="PROSITE" id="PS00508">
    <property type="entry name" value="NI_HGENASE_L_2"/>
    <property type="match status" value="1"/>
</dbReference>
<dbReference type="GO" id="GO:0008901">
    <property type="term" value="F:ferredoxin hydrogenase activity"/>
    <property type="evidence" value="ECO:0007669"/>
    <property type="project" value="InterPro"/>
</dbReference>
<accession>X1Q0J0</accession>
<dbReference type="EMBL" id="BARV01025467">
    <property type="protein sequence ID" value="GAI44605.1"/>
    <property type="molecule type" value="Genomic_DNA"/>
</dbReference>
<evidence type="ECO:0000256" key="5">
    <source>
        <dbReference type="ARBA" id="ARBA00023002"/>
    </source>
</evidence>
<evidence type="ECO:0000256" key="2">
    <source>
        <dbReference type="ARBA" id="ARBA00009292"/>
    </source>
</evidence>
<name>X1Q0J0_9ZZZZ</name>
<dbReference type="InterPro" id="IPR029014">
    <property type="entry name" value="NiFe-Hase_large"/>
</dbReference>
<reference evidence="6" key="1">
    <citation type="journal article" date="2014" name="Front. Microbiol.">
        <title>High frequency of phylogenetically diverse reductive dehalogenase-homologous genes in deep subseafloor sedimentary metagenomes.</title>
        <authorList>
            <person name="Kawai M."/>
            <person name="Futagami T."/>
            <person name="Toyoda A."/>
            <person name="Takaki Y."/>
            <person name="Nishi S."/>
            <person name="Hori S."/>
            <person name="Arai W."/>
            <person name="Tsubouchi T."/>
            <person name="Morono Y."/>
            <person name="Uchiyama I."/>
            <person name="Ito T."/>
            <person name="Fujiyama A."/>
            <person name="Inagaki F."/>
            <person name="Takami H."/>
        </authorList>
    </citation>
    <scope>NUCLEOTIDE SEQUENCE</scope>
    <source>
        <strain evidence="6">Expedition CK06-06</strain>
    </source>
</reference>
<keyword evidence="4" id="KW-0479">Metal-binding</keyword>